<reference evidence="1" key="1">
    <citation type="submission" date="2018-06" db="EMBL/GenBank/DDBJ databases">
        <authorList>
            <person name="Zhirakovskaya E."/>
        </authorList>
    </citation>
    <scope>NUCLEOTIDE SEQUENCE</scope>
</reference>
<name>A0A3B0QYQ9_9ZZZZ</name>
<gene>
    <name evidence="1" type="ORF">MNBD_ALPHA02-2281</name>
</gene>
<accession>A0A3B0QYQ9</accession>
<evidence type="ECO:0000313" key="1">
    <source>
        <dbReference type="EMBL" id="VAV86534.1"/>
    </source>
</evidence>
<dbReference type="AlphaFoldDB" id="A0A3B0QYQ9"/>
<sequence>MSNFMHKLAESLRAREQYLEDHSAHPVFENKDENAFALEYEALKDELKAFSDLVKKLADRGQAFDETFERKIESEHEQLSVKIEAWAKELEKK</sequence>
<dbReference type="EMBL" id="UOED01000007">
    <property type="protein sequence ID" value="VAV86534.1"/>
    <property type="molecule type" value="Genomic_DNA"/>
</dbReference>
<proteinExistence type="predicted"/>
<organism evidence="1">
    <name type="scientific">hydrothermal vent metagenome</name>
    <dbReference type="NCBI Taxonomy" id="652676"/>
    <lineage>
        <taxon>unclassified sequences</taxon>
        <taxon>metagenomes</taxon>
        <taxon>ecological metagenomes</taxon>
    </lineage>
</organism>
<protein>
    <submittedName>
        <fullName evidence="1">Uncharacterized protein</fullName>
    </submittedName>
</protein>